<dbReference type="PROSITE" id="PS00455">
    <property type="entry name" value="AMP_BINDING"/>
    <property type="match status" value="1"/>
</dbReference>
<dbReference type="PANTHER" id="PTHR45527">
    <property type="entry name" value="NONRIBOSOMAL PEPTIDE SYNTHETASE"/>
    <property type="match status" value="1"/>
</dbReference>
<evidence type="ECO:0000256" key="1">
    <source>
        <dbReference type="ARBA" id="ARBA00022450"/>
    </source>
</evidence>
<dbReference type="Pfam" id="PF00501">
    <property type="entry name" value="AMP-binding"/>
    <property type="match status" value="2"/>
</dbReference>
<dbReference type="InterPro" id="IPR025110">
    <property type="entry name" value="AMP-bd_C"/>
</dbReference>
<dbReference type="Pfam" id="PF00550">
    <property type="entry name" value="PP-binding"/>
    <property type="match status" value="2"/>
</dbReference>
<dbReference type="SUPFAM" id="SSF52777">
    <property type="entry name" value="CoA-dependent acyltransferases"/>
    <property type="match status" value="6"/>
</dbReference>
<dbReference type="Gene3D" id="3.30.300.30">
    <property type="match status" value="2"/>
</dbReference>
<dbReference type="InterPro" id="IPR020845">
    <property type="entry name" value="AMP-binding_CS"/>
</dbReference>
<dbReference type="Gene3D" id="3.30.559.30">
    <property type="entry name" value="Nonribosomal peptide synthetase, condensation domain"/>
    <property type="match status" value="3"/>
</dbReference>
<dbReference type="Pfam" id="PF00668">
    <property type="entry name" value="Condensation"/>
    <property type="match status" value="3"/>
</dbReference>
<dbReference type="InterPro" id="IPR045851">
    <property type="entry name" value="AMP-bd_C_sf"/>
</dbReference>
<dbReference type="InterPro" id="IPR001242">
    <property type="entry name" value="Condensation_dom"/>
</dbReference>
<dbReference type="InterPro" id="IPR000873">
    <property type="entry name" value="AMP-dep_synth/lig_dom"/>
</dbReference>
<organism evidence="5 6">
    <name type="scientific">Tieghemiomyces parasiticus</name>
    <dbReference type="NCBI Taxonomy" id="78921"/>
    <lineage>
        <taxon>Eukaryota</taxon>
        <taxon>Fungi</taxon>
        <taxon>Fungi incertae sedis</taxon>
        <taxon>Zoopagomycota</taxon>
        <taxon>Kickxellomycotina</taxon>
        <taxon>Dimargaritomycetes</taxon>
        <taxon>Dimargaritales</taxon>
        <taxon>Dimargaritaceae</taxon>
        <taxon>Tieghemiomyces</taxon>
    </lineage>
</organism>
<dbReference type="GO" id="GO:0043041">
    <property type="term" value="P:amino acid activation for nonribosomal peptide biosynthetic process"/>
    <property type="evidence" value="ECO:0007669"/>
    <property type="project" value="TreeGrafter"/>
</dbReference>
<dbReference type="GO" id="GO:0005737">
    <property type="term" value="C:cytoplasm"/>
    <property type="evidence" value="ECO:0007669"/>
    <property type="project" value="TreeGrafter"/>
</dbReference>
<proteinExistence type="predicted"/>
<keyword evidence="3" id="KW-0436">Ligase</keyword>
<keyword evidence="1" id="KW-0596">Phosphopantetheine</keyword>
<dbReference type="SMART" id="SM01294">
    <property type="entry name" value="PKS_PP_betabranch"/>
    <property type="match status" value="1"/>
</dbReference>
<feature type="domain" description="Carrier" evidence="4">
    <location>
        <begin position="1770"/>
        <end position="1846"/>
    </location>
</feature>
<keyword evidence="2" id="KW-0597">Phosphoprotein</keyword>
<dbReference type="GO" id="GO:0016874">
    <property type="term" value="F:ligase activity"/>
    <property type="evidence" value="ECO:0007669"/>
    <property type="project" value="UniProtKB-KW"/>
</dbReference>
<reference evidence="5" key="1">
    <citation type="submission" date="2022-07" db="EMBL/GenBank/DDBJ databases">
        <title>Phylogenomic reconstructions and comparative analyses of Kickxellomycotina fungi.</title>
        <authorList>
            <person name="Reynolds N.K."/>
            <person name="Stajich J.E."/>
            <person name="Barry K."/>
            <person name="Grigoriev I.V."/>
            <person name="Crous P."/>
            <person name="Smith M.E."/>
        </authorList>
    </citation>
    <scope>NUCLEOTIDE SEQUENCE</scope>
    <source>
        <strain evidence="5">RSA 861</strain>
    </source>
</reference>
<evidence type="ECO:0000313" key="6">
    <source>
        <dbReference type="Proteomes" id="UP001150569"/>
    </source>
</evidence>
<feature type="non-terminal residue" evidence="5">
    <location>
        <position position="1"/>
    </location>
</feature>
<dbReference type="PROSITE" id="PS50075">
    <property type="entry name" value="CARRIER"/>
    <property type="match status" value="2"/>
</dbReference>
<evidence type="ECO:0000313" key="5">
    <source>
        <dbReference type="EMBL" id="KAJ1927459.1"/>
    </source>
</evidence>
<dbReference type="InterPro" id="IPR036736">
    <property type="entry name" value="ACP-like_sf"/>
</dbReference>
<name>A0A9W8AB96_9FUNG</name>
<dbReference type="CDD" id="cd05930">
    <property type="entry name" value="A_NRPS"/>
    <property type="match status" value="1"/>
</dbReference>
<dbReference type="PANTHER" id="PTHR45527:SF1">
    <property type="entry name" value="FATTY ACID SYNTHASE"/>
    <property type="match status" value="1"/>
</dbReference>
<comment type="caution">
    <text evidence="5">The sequence shown here is derived from an EMBL/GenBank/DDBJ whole genome shotgun (WGS) entry which is preliminary data.</text>
</comment>
<dbReference type="Proteomes" id="UP001150569">
    <property type="component" value="Unassembled WGS sequence"/>
</dbReference>
<dbReference type="OrthoDB" id="4920779at2759"/>
<evidence type="ECO:0000259" key="4">
    <source>
        <dbReference type="PROSITE" id="PS50075"/>
    </source>
</evidence>
<dbReference type="InterPro" id="IPR042099">
    <property type="entry name" value="ANL_N_sf"/>
</dbReference>
<dbReference type="InterPro" id="IPR009081">
    <property type="entry name" value="PP-bd_ACP"/>
</dbReference>
<evidence type="ECO:0000256" key="3">
    <source>
        <dbReference type="ARBA" id="ARBA00022598"/>
    </source>
</evidence>
<dbReference type="GO" id="GO:0031177">
    <property type="term" value="F:phosphopantetheine binding"/>
    <property type="evidence" value="ECO:0007669"/>
    <property type="project" value="TreeGrafter"/>
</dbReference>
<sequence length="2290" mass="252015">GELDEDLRRANICTLVPSVIAILDPHSYPNLNILLAGGEPLPPAVAEKWSRVTVLYNFYGPSEATIASHRKLMLPGNRVTIGATLANVQCHILDDRLRPVPIGLAGEICIGGAGVSGGYWKQPELTDQAFVANPFGPGRLYRTGDLGCWLPSGEVQVFGRRDHQVKLRGFRIELGEIETACQTHPGIVNAVALVKEKRLVAYVTPSAVDIAELRRSITSRLPHYMVPEVIVSVETLPLTPIGKTDRRALQAIPLPPEVDDDVINDQPLSDTFATLRRALAETLNVDPTRVLPSASFLRLGGDSISAIQFSSRCKKYGLKLTVADILKHPILSQLEQRVELVDEAAVGKASMDACGPTPLTAIERRIIPGMRHVNHFNQSFLLKCREPLTLNMLREAVRTLVIHHDMLRVRLAPAGDEWHKEVLPLPTDTATEAFLTRFAAVTEASLDKSDYEAWTLNQQQSIDVERGPIMVCTLLAVNDQPNVYLAIHHLAVDFVSWRILLEDLESVLLGQTLPEKTTSFREWSTLVDAYAQTLPSNQWPDYGPTCALPIDFDGAPIRPVTYRTLQTAQQTLGRDLTEALYDRAAGHVDASPEEFLVAALLAAVTAQFNLDSLEMQMEGHGRRPWRSEIDVSRTVGWFTSVYPASFHLGQAEHYSSLPTALRLLAHVKERLRSTPDHGFPYGLHRYLRRSKATGAHSGSPRSTPSDIVFNYSGRFEQLQAADAFWSPVTLDSGWSHDLSLDELVGHALSATCDYHAHDGLVLSLQYSTLMYRGETVGGLASLWRQNLAGLIALATSSPQPCRTPTDYPLTGLSEAAWGKCTRELLPRLHLAPADVDNLYPCLPLQEGLLLATLKDPAAYMVQSSYSIRGPLDVPRFQKAWDSTAQHHATFRTRFLLGLPDVLHPNLQLVVKSTATCWVIEDWSTHDVERAEANFLHQERDAGFSPERPLIRFGLFHLGEGHHRLIVSLHHAIADGWSNGLCTQTWLRCYANLELQPAGQLRDLVTYVQGQGPGEAEQFWQRQFVGVETPSLLAEPHHTPGTSVSPAEAKYYGAVMRTVGSSVDFARLAQSFGVTLSSLLRATVGLVLHRHTGLSDSVFGVVVSGRNAPVPQVESIVGACINTLPCRVRVDHNPTVGDLLRTVHEDSIAAYRYEHCSLTDIHRWSGLSPEQPLFNVLFIYENYPETAPQDDLLITLELVDCRDPTDVPLTLMAVYSDAQLHLKASYQSHAFSESFIGGFLDHAINVLHSLGANQPDQSVHALEMLSPRDLSLLTDTWARNPQPLTSPPALDEFRRHVHEQPNRVALRDQELTLTYAELDRATSYLAQQIQQAGAGGPDRVVAVLADNSPELIMGQLAAWKTNAAFVVIAPDYPIERKLFIIRDTACVAVVGRQECLRDLGTQPPLAYIPIVTVERRPLEATVDQPPVSIQPNHLAYVIYTSGSTGQPKGVMISHGALANYLAGFHEVTTVTPTSVVPTILAPTFDVSVSEIWTTLTNGGTVVIARPDDYRPALTLATRASFTPSLLALFEPTDYPNLTSVLVIGEACPQSLVDKWAPYAEFINLYGPTEATIATHHAKLQVGDPVAIGRPMPNAVGLILDDHLRPVPVGVTGHLYLGGKGLARGYLNRPDLTEQKFPTWSATNERLYQSGDLARWLPDGQIECLGRIDNQVKVRGFRVELGEIEAALEAHPAVTQACVVIQDTHLVGYICPPVEGDSRRLLDVVRACLPHYMVPSALVGLQEFPRTQAGKIDRTALPRHDFSVLTTPRDLAALAPVERQLVQIVADCLRCDVTTVALDATFYQLGGNSLSAIQAVSHCQSQGLRVVVADFNRSNTLRHIARLAQSTAAPNAGNAVLDEAPPATGPARLTPAQREFFGLALTNPHWLVLPAMYETRDRFTLDQWQAAVDQVLRCHPLLRARFLEDPTIPGGITYTIDDEPTDRLTYHRVADREAVTGRLRSIVEGLDYLLGPISEFHVFDVGVTQYLFYCAHHLVTDYLSSKIVADDLAEALQGRTLEAPRITSQAWAEHQHLLAQRIDLNLLMVPPPLPALPSFRLNASASGADTGTRNVLLSRLLSSTLTRTLLTAAVDQLGASPLDIIVTALFTAYRKVFTLDTLGLAFLTHGRQPLDSQVLDLSRTVGFFAHHVPVVLSAPAEADSLMILRSTQRTLATGIDDGLLLTLVRRLRHFDDAALRQRYEIDPPFSFSYLANTEALNSSTMNSAVLREQPDMLAGLDPSLQQTQMPFVGAIVAKHIGNQLQLNIVCQGGQTLFRMMEQWLGAWNDTLIALVY</sequence>
<dbReference type="Gene3D" id="3.40.50.12780">
    <property type="entry name" value="N-terminal domain of ligase-like"/>
    <property type="match status" value="2"/>
</dbReference>
<gene>
    <name evidence="5" type="ORF">IWQ60_002922</name>
</gene>
<dbReference type="InterPro" id="IPR010071">
    <property type="entry name" value="AA_adenyl_dom"/>
</dbReference>
<keyword evidence="6" id="KW-1185">Reference proteome</keyword>
<dbReference type="Gene3D" id="3.30.559.10">
    <property type="entry name" value="Chloramphenicol acetyltransferase-like domain"/>
    <property type="match status" value="3"/>
</dbReference>
<dbReference type="InterPro" id="IPR023213">
    <property type="entry name" value="CAT-like_dom_sf"/>
</dbReference>
<evidence type="ECO:0000256" key="2">
    <source>
        <dbReference type="ARBA" id="ARBA00022553"/>
    </source>
</evidence>
<feature type="domain" description="Carrier" evidence="4">
    <location>
        <begin position="269"/>
        <end position="342"/>
    </location>
</feature>
<dbReference type="GO" id="GO:0044550">
    <property type="term" value="P:secondary metabolite biosynthetic process"/>
    <property type="evidence" value="ECO:0007669"/>
    <property type="project" value="TreeGrafter"/>
</dbReference>
<accession>A0A9W8AB96</accession>
<dbReference type="Gene3D" id="1.10.1200.10">
    <property type="entry name" value="ACP-like"/>
    <property type="match status" value="2"/>
</dbReference>
<dbReference type="NCBIfam" id="TIGR01733">
    <property type="entry name" value="AA-adenyl-dom"/>
    <property type="match status" value="1"/>
</dbReference>
<dbReference type="Pfam" id="PF13193">
    <property type="entry name" value="AMP-binding_C"/>
    <property type="match status" value="2"/>
</dbReference>
<protein>
    <recommendedName>
        <fullName evidence="4">Carrier domain-containing protein</fullName>
    </recommendedName>
</protein>
<dbReference type="SUPFAM" id="SSF47336">
    <property type="entry name" value="ACP-like"/>
    <property type="match status" value="2"/>
</dbReference>
<dbReference type="SUPFAM" id="SSF56801">
    <property type="entry name" value="Acetyl-CoA synthetase-like"/>
    <property type="match status" value="2"/>
</dbReference>
<dbReference type="EMBL" id="JANBPT010000117">
    <property type="protein sequence ID" value="KAJ1927459.1"/>
    <property type="molecule type" value="Genomic_DNA"/>
</dbReference>